<evidence type="ECO:0000256" key="1">
    <source>
        <dbReference type="ARBA" id="ARBA00005384"/>
    </source>
</evidence>
<dbReference type="InterPro" id="IPR036390">
    <property type="entry name" value="WH_DNA-bd_sf"/>
</dbReference>
<gene>
    <name evidence="7" type="ORF">SAMN06295987_104338</name>
</gene>
<reference evidence="8" key="1">
    <citation type="submission" date="2017-02" db="EMBL/GenBank/DDBJ databases">
        <authorList>
            <person name="Varghese N."/>
            <person name="Submissions S."/>
        </authorList>
    </citation>
    <scope>NUCLEOTIDE SEQUENCE [LARGE SCALE GENOMIC DNA]</scope>
    <source>
        <strain evidence="8">SM117</strain>
    </source>
</reference>
<dbReference type="Pfam" id="PF00155">
    <property type="entry name" value="Aminotran_1_2"/>
    <property type="match status" value="1"/>
</dbReference>
<dbReference type="InterPro" id="IPR015421">
    <property type="entry name" value="PyrdxlP-dep_Trfase_major"/>
</dbReference>
<dbReference type="CDD" id="cd00609">
    <property type="entry name" value="AAT_like"/>
    <property type="match status" value="1"/>
</dbReference>
<dbReference type="GO" id="GO:0003700">
    <property type="term" value="F:DNA-binding transcription factor activity"/>
    <property type="evidence" value="ECO:0007669"/>
    <property type="project" value="InterPro"/>
</dbReference>
<keyword evidence="2" id="KW-0663">Pyridoxal phosphate</keyword>
<dbReference type="InterPro" id="IPR051446">
    <property type="entry name" value="HTH_trans_reg/aminotransferase"/>
</dbReference>
<dbReference type="SUPFAM" id="SSF46785">
    <property type="entry name" value="Winged helix' DNA-binding domain"/>
    <property type="match status" value="1"/>
</dbReference>
<dbReference type="Proteomes" id="UP000190989">
    <property type="component" value="Unassembled WGS sequence"/>
</dbReference>
<dbReference type="InterPro" id="IPR015424">
    <property type="entry name" value="PyrdxlP-dep_Trfase"/>
</dbReference>
<dbReference type="InterPro" id="IPR036388">
    <property type="entry name" value="WH-like_DNA-bd_sf"/>
</dbReference>
<accession>A0A1U6I7V5</accession>
<dbReference type="SUPFAM" id="SSF53383">
    <property type="entry name" value="PLP-dependent transferases"/>
    <property type="match status" value="1"/>
</dbReference>
<evidence type="ECO:0000256" key="3">
    <source>
        <dbReference type="ARBA" id="ARBA00023015"/>
    </source>
</evidence>
<dbReference type="SMART" id="SM00345">
    <property type="entry name" value="HTH_GNTR"/>
    <property type="match status" value="1"/>
</dbReference>
<evidence type="ECO:0000259" key="6">
    <source>
        <dbReference type="PROSITE" id="PS50949"/>
    </source>
</evidence>
<dbReference type="CDD" id="cd07377">
    <property type="entry name" value="WHTH_GntR"/>
    <property type="match status" value="1"/>
</dbReference>
<dbReference type="Gene3D" id="3.40.640.10">
    <property type="entry name" value="Type I PLP-dependent aspartate aminotransferase-like (Major domain)"/>
    <property type="match status" value="1"/>
</dbReference>
<dbReference type="AlphaFoldDB" id="A0A1U6I7V5"/>
<dbReference type="PANTHER" id="PTHR46577:SF1">
    <property type="entry name" value="HTH-TYPE TRANSCRIPTIONAL REGULATORY PROTEIN GABR"/>
    <property type="match status" value="1"/>
</dbReference>
<dbReference type="EMBL" id="FVZE01000004">
    <property type="protein sequence ID" value="SLK04083.1"/>
    <property type="molecule type" value="Genomic_DNA"/>
</dbReference>
<protein>
    <submittedName>
        <fullName evidence="7">Transcriptional regulator, GntR family</fullName>
    </submittedName>
</protein>
<dbReference type="GO" id="GO:0003677">
    <property type="term" value="F:DNA binding"/>
    <property type="evidence" value="ECO:0007669"/>
    <property type="project" value="UniProtKB-KW"/>
</dbReference>
<dbReference type="Pfam" id="PF00392">
    <property type="entry name" value="GntR"/>
    <property type="match status" value="1"/>
</dbReference>
<feature type="domain" description="HTH gntR-type" evidence="6">
    <location>
        <begin position="22"/>
        <end position="90"/>
    </location>
</feature>
<dbReference type="InterPro" id="IPR004839">
    <property type="entry name" value="Aminotransferase_I/II_large"/>
</dbReference>
<dbReference type="PROSITE" id="PS50949">
    <property type="entry name" value="HTH_GNTR"/>
    <property type="match status" value="1"/>
</dbReference>
<dbReference type="Gene3D" id="1.10.10.10">
    <property type="entry name" value="Winged helix-like DNA-binding domain superfamily/Winged helix DNA-binding domain"/>
    <property type="match status" value="1"/>
</dbReference>
<dbReference type="PANTHER" id="PTHR46577">
    <property type="entry name" value="HTH-TYPE TRANSCRIPTIONAL REGULATORY PROTEIN GABR"/>
    <property type="match status" value="1"/>
</dbReference>
<evidence type="ECO:0000313" key="7">
    <source>
        <dbReference type="EMBL" id="SLK04083.1"/>
    </source>
</evidence>
<name>A0A1U6I7V5_9SPHN</name>
<keyword evidence="4" id="KW-0238">DNA-binding</keyword>
<dbReference type="STRING" id="428990.SAMN06295987_104338"/>
<dbReference type="InterPro" id="IPR000524">
    <property type="entry name" value="Tscrpt_reg_HTH_GntR"/>
</dbReference>
<proteinExistence type="inferred from homology"/>
<evidence type="ECO:0000256" key="4">
    <source>
        <dbReference type="ARBA" id="ARBA00023125"/>
    </source>
</evidence>
<keyword evidence="8" id="KW-1185">Reference proteome</keyword>
<comment type="similarity">
    <text evidence="1">In the C-terminal section; belongs to the class-I pyridoxal-phosphate-dependent aminotransferase family.</text>
</comment>
<evidence type="ECO:0000256" key="2">
    <source>
        <dbReference type="ARBA" id="ARBA00022898"/>
    </source>
</evidence>
<organism evidence="7 8">
    <name type="scientific">Novosphingobium mathurense</name>
    <dbReference type="NCBI Taxonomy" id="428990"/>
    <lineage>
        <taxon>Bacteria</taxon>
        <taxon>Pseudomonadati</taxon>
        <taxon>Pseudomonadota</taxon>
        <taxon>Alphaproteobacteria</taxon>
        <taxon>Sphingomonadales</taxon>
        <taxon>Sphingomonadaceae</taxon>
        <taxon>Novosphingobium</taxon>
    </lineage>
</organism>
<keyword evidence="3" id="KW-0805">Transcription regulation</keyword>
<evidence type="ECO:0000313" key="8">
    <source>
        <dbReference type="Proteomes" id="UP000190989"/>
    </source>
</evidence>
<evidence type="ECO:0000256" key="5">
    <source>
        <dbReference type="ARBA" id="ARBA00023163"/>
    </source>
</evidence>
<dbReference type="GO" id="GO:0030170">
    <property type="term" value="F:pyridoxal phosphate binding"/>
    <property type="evidence" value="ECO:0007669"/>
    <property type="project" value="InterPro"/>
</dbReference>
<sequence length="472" mass="51263">MHTASIQKSSQRWLPEIGADAGPMYLAISAALARDIETGRLRPGDRLPPQRELADALGIDLGTVTRAYTEARHKGLIEAEGRRGSFVLERGQASVTSIQTSVAPFDLGMNLPPIPANSSFAEDFADTVREVLRGSTAANRMQYQPAGGAPVDRQAGADWLAERGITASEDNVLVTSGAQTALHAIANSVLKPGDAVCTGPFVYPGWLSICRNRGLRIVPLEADAEGIMPESFARACTGDAIRAIYLVPVNENPTTATLPLARREEIVSIARRHDVALIEDDPYSRLDTAEIPSLASLAPERTWHVAGFSKIISPSLRIAYLRAPHVRDALRLAADVHETTIMAPPLNMAVCTQWLRNRTWRKLVDQVRNECLARQEMVRRILPTGTYHAAPEGYHLWIPLGPTANPLEFVSVLQPLGVSLVTSESFSAIGETASRSIRLSIGGSLDQETLERGLNLLDALLNHREGRLSPLV</sequence>
<keyword evidence="5" id="KW-0804">Transcription</keyword>